<dbReference type="AlphaFoldDB" id="A0A3S2Y5E8"/>
<sequence length="284" mass="30700">MPHRDDTPQPANNLPELLEAEAPASVRAVYDGLRQGAATPIAALIWRHIATHPGLLEACWTALGPLFADGRLPDAAWRVAKAESPRKLLPKVAPRARSLLGIAPEDAETIQALAEAYNRANPVNMLGVKVLLARLDSDQPREAAPAAAADWSPPPAIARAIPPMTAPADMEPSVRYLLNDLRFGDTDQLDPVVPSLYRHLTNWPAYLAVLHVGLEPLFRDGTMTAAVTRVEQAMDEEAARLARLIDPVPDLAGQTALLETMRRFAGGVIPMMIITGRAIADQLE</sequence>
<name>A0A3S2Y5E8_9PROT</name>
<organism evidence="1 2">
    <name type="scientific">Hwanghaeella grinnelliae</name>
    <dbReference type="NCBI Taxonomy" id="2500179"/>
    <lineage>
        <taxon>Bacteria</taxon>
        <taxon>Pseudomonadati</taxon>
        <taxon>Pseudomonadota</taxon>
        <taxon>Alphaproteobacteria</taxon>
        <taxon>Rhodospirillales</taxon>
        <taxon>Rhodospirillaceae</taxon>
        <taxon>Hwanghaeella</taxon>
    </lineage>
</organism>
<dbReference type="Proteomes" id="UP000287447">
    <property type="component" value="Unassembled WGS sequence"/>
</dbReference>
<evidence type="ECO:0000313" key="2">
    <source>
        <dbReference type="Proteomes" id="UP000287447"/>
    </source>
</evidence>
<dbReference type="EMBL" id="SADE01000001">
    <property type="protein sequence ID" value="RVU38966.1"/>
    <property type="molecule type" value="Genomic_DNA"/>
</dbReference>
<gene>
    <name evidence="1" type="ORF">EOI86_06800</name>
</gene>
<proteinExistence type="predicted"/>
<accession>A0A3S2Y5E8</accession>
<dbReference type="OrthoDB" id="3574324at2"/>
<evidence type="ECO:0000313" key="1">
    <source>
        <dbReference type="EMBL" id="RVU38966.1"/>
    </source>
</evidence>
<comment type="caution">
    <text evidence="1">The sequence shown here is derived from an EMBL/GenBank/DDBJ whole genome shotgun (WGS) entry which is preliminary data.</text>
</comment>
<keyword evidence="2" id="KW-1185">Reference proteome</keyword>
<protein>
    <submittedName>
        <fullName evidence="1">Uncharacterized protein</fullName>
    </submittedName>
</protein>
<dbReference type="RefSeq" id="WP_127764338.1">
    <property type="nucleotide sequence ID" value="NZ_SADE01000001.1"/>
</dbReference>
<reference evidence="2" key="1">
    <citation type="submission" date="2019-01" db="EMBL/GenBank/DDBJ databases">
        <title>Gri0909 isolated from a small marine red alga.</title>
        <authorList>
            <person name="Kim J."/>
            <person name="Jeong S.E."/>
            <person name="Jeon C.O."/>
        </authorList>
    </citation>
    <scope>NUCLEOTIDE SEQUENCE [LARGE SCALE GENOMIC DNA]</scope>
    <source>
        <strain evidence="2">Gri0909</strain>
    </source>
</reference>